<dbReference type="RefSeq" id="WP_014699426.1">
    <property type="nucleotide sequence ID" value="NC_017845.1"/>
</dbReference>
<organism evidence="1 2">
    <name type="scientific">Pectobacterium parmentieri</name>
    <dbReference type="NCBI Taxonomy" id="1905730"/>
    <lineage>
        <taxon>Bacteria</taxon>
        <taxon>Pseudomonadati</taxon>
        <taxon>Pseudomonadota</taxon>
        <taxon>Gammaproteobacteria</taxon>
        <taxon>Enterobacterales</taxon>
        <taxon>Pectobacteriaceae</taxon>
        <taxon>Pectobacterium</taxon>
    </lineage>
</organism>
<accession>A0A0H3I512</accession>
<dbReference type="InterPro" id="IPR038128">
    <property type="entry name" value="Gamma_PGA_hydro_sf"/>
</dbReference>
<dbReference type="Pfam" id="PF05908">
    <property type="entry name" value="Gamma_PGA_hydro"/>
    <property type="match status" value="1"/>
</dbReference>
<name>A0A0H3I512_PECPM</name>
<dbReference type="InterPro" id="IPR008585">
    <property type="entry name" value="Gamma_PGA_hydro"/>
</dbReference>
<dbReference type="HOGENOM" id="CLU_082126_1_0_6"/>
<dbReference type="AlphaFoldDB" id="A0A0H3I512"/>
<evidence type="ECO:0000313" key="2">
    <source>
        <dbReference type="Proteomes" id="UP000008044"/>
    </source>
</evidence>
<dbReference type="Proteomes" id="UP000008044">
    <property type="component" value="Chromosome"/>
</dbReference>
<dbReference type="EMBL" id="CP003415">
    <property type="protein sequence ID" value="AFI89768.1"/>
    <property type="molecule type" value="Genomic_DNA"/>
</dbReference>
<dbReference type="Gene3D" id="3.40.630.100">
    <property type="entry name" value="Poly-gamma-glutamate hydrolase, zinc-binding motif"/>
    <property type="match status" value="1"/>
</dbReference>
<reference evidence="1 2" key="1">
    <citation type="journal article" date="2012" name="J. Bacteriol.">
        <title>Genome sequence of Pectobacterium sp. strain SCC3193.</title>
        <authorList>
            <person name="Koskinen J.P."/>
            <person name="Laine P."/>
            <person name="Niemi O."/>
            <person name="Nykyri J."/>
            <person name="Harjunpaa H."/>
            <person name="Auvinen P."/>
            <person name="Paulin L."/>
            <person name="Pirhonen M."/>
            <person name="Palva T."/>
            <person name="Holm L."/>
        </authorList>
    </citation>
    <scope>NUCLEOTIDE SEQUENCE [LARGE SCALE GENOMIC DNA]</scope>
    <source>
        <strain evidence="1 2">SCC3193</strain>
    </source>
</reference>
<proteinExistence type="predicted"/>
<dbReference type="KEGG" id="pec:W5S_1676"/>
<dbReference type="OrthoDB" id="7721587at2"/>
<gene>
    <name evidence="1" type="ordered locus">W5S_1676</name>
</gene>
<evidence type="ECO:0000313" key="1">
    <source>
        <dbReference type="EMBL" id="AFI89768.1"/>
    </source>
</evidence>
<sequence>MNNDTYSCFAELKKSESEESFNITCEIENRSNVYAIMAPHGGRYESGTTEISLAIARDDLSIYIFNANKPRGNRTLHITSTNFDEPQCETMLRNVESVLAIHGAKDPATEPKERIWVGGNLREIFKNHLTTTLKPLGFLIEINPNFLGNEPKNICNRGISRQGMQLELTKSLRDRLLMDKKLLDQFSDSVRTAMMRTYPTA</sequence>
<dbReference type="STRING" id="1905730.W5S_1676"/>
<protein>
    <submittedName>
        <fullName evidence="1">YmaC</fullName>
    </submittedName>
</protein>
<dbReference type="eggNOG" id="COG4195">
    <property type="taxonomic scope" value="Bacteria"/>
</dbReference>